<evidence type="ECO:0000313" key="2">
    <source>
        <dbReference type="EMBL" id="GFY84505.1"/>
    </source>
</evidence>
<reference evidence="2 3" key="1">
    <citation type="submission" date="2019-07" db="EMBL/GenBank/DDBJ databases">
        <title>De Novo Assembly of kiwifruit Actinidia rufa.</title>
        <authorList>
            <person name="Sugita-Konishi S."/>
            <person name="Sato K."/>
            <person name="Mori E."/>
            <person name="Abe Y."/>
            <person name="Kisaki G."/>
            <person name="Hamano K."/>
            <person name="Suezawa K."/>
            <person name="Otani M."/>
            <person name="Fukuda T."/>
            <person name="Manabe T."/>
            <person name="Gomi K."/>
            <person name="Tabuchi M."/>
            <person name="Akimitsu K."/>
            <person name="Kataoka I."/>
        </authorList>
    </citation>
    <scope>NUCLEOTIDE SEQUENCE [LARGE SCALE GENOMIC DNA]</scope>
    <source>
        <strain evidence="3">cv. Fuchu</strain>
    </source>
</reference>
<dbReference type="EMBL" id="BJWL01000003">
    <property type="protein sequence ID" value="GFY84505.1"/>
    <property type="molecule type" value="Genomic_DNA"/>
</dbReference>
<comment type="caution">
    <text evidence="2">The sequence shown here is derived from an EMBL/GenBank/DDBJ whole genome shotgun (WGS) entry which is preliminary data.</text>
</comment>
<keyword evidence="1" id="KW-1133">Transmembrane helix</keyword>
<evidence type="ECO:0000313" key="3">
    <source>
        <dbReference type="Proteomes" id="UP000585474"/>
    </source>
</evidence>
<feature type="transmembrane region" description="Helical" evidence="1">
    <location>
        <begin position="221"/>
        <end position="245"/>
    </location>
</feature>
<keyword evidence="1" id="KW-0812">Transmembrane</keyword>
<keyword evidence="1" id="KW-0472">Membrane</keyword>
<evidence type="ECO:0000256" key="1">
    <source>
        <dbReference type="SAM" id="Phobius"/>
    </source>
</evidence>
<organism evidence="2 3">
    <name type="scientific">Actinidia rufa</name>
    <dbReference type="NCBI Taxonomy" id="165716"/>
    <lineage>
        <taxon>Eukaryota</taxon>
        <taxon>Viridiplantae</taxon>
        <taxon>Streptophyta</taxon>
        <taxon>Embryophyta</taxon>
        <taxon>Tracheophyta</taxon>
        <taxon>Spermatophyta</taxon>
        <taxon>Magnoliopsida</taxon>
        <taxon>eudicotyledons</taxon>
        <taxon>Gunneridae</taxon>
        <taxon>Pentapetalae</taxon>
        <taxon>asterids</taxon>
        <taxon>Ericales</taxon>
        <taxon>Actinidiaceae</taxon>
        <taxon>Actinidia</taxon>
    </lineage>
</organism>
<dbReference type="Proteomes" id="UP000585474">
    <property type="component" value="Unassembled WGS sequence"/>
</dbReference>
<sequence>MERTFPPLVASLGVPSHGIGFPVVGFVLDPGEEFVDWFFENHVNPLPRSAFKINGIIPSLLEESLAPGVSPSGFLFLLDIVLQPSEHFDPRHKVSKVGWRIECQVFLEPLPGGKLKRVACHRQLFRALLDLISTGGSSQLTQEAIYQTTSIRGHPGLTGIPDTSRHPYGTASLHLLGAARTTETAETLSPATVPLHPSSLVRKSSSLFRLALSVSRRSTSILVLFGVLLRLLVATVLLSIWLSILTRSMVMSRLFAPPTVPFFATASSSSAEDLQARWSWQFGGHHCPSKADIPSNVNRTPAQGRPSLLTSDSLSDVPALVRCWGFEAILRLPRPSPSFKVLTWTWLYCTIKVAEPKRRERFPQVTGRLRRRSPPLTAEASAPFNAPVLCNAALSKLHL</sequence>
<gene>
    <name evidence="2" type="ORF">Acr_03g0012790</name>
</gene>
<proteinExistence type="predicted"/>
<keyword evidence="3" id="KW-1185">Reference proteome</keyword>
<dbReference type="AlphaFoldDB" id="A0A7J0EDJ5"/>
<protein>
    <submittedName>
        <fullName evidence="2">Uncharacterized protein</fullName>
    </submittedName>
</protein>
<accession>A0A7J0EDJ5</accession>
<name>A0A7J0EDJ5_9ERIC</name>